<gene>
    <name evidence="1" type="ORF">Tco_0911370</name>
</gene>
<evidence type="ECO:0000313" key="1">
    <source>
        <dbReference type="EMBL" id="GJT31095.1"/>
    </source>
</evidence>
<proteinExistence type="predicted"/>
<dbReference type="Proteomes" id="UP001151760">
    <property type="component" value="Unassembled WGS sequence"/>
</dbReference>
<name>A0ABQ5CVK7_9ASTR</name>
<dbReference type="EMBL" id="BQNB010014676">
    <property type="protein sequence ID" value="GJT31095.1"/>
    <property type="molecule type" value="Genomic_DNA"/>
</dbReference>
<sequence length="93" mass="9719">MYDPLSLEVWSITFPIGLRIQHADDLIAFSPFPLAALTATFGPAVLIALLTGECLAVLIDATDLGELCLAALTDNCPHFAATAVGTKFLLGCG</sequence>
<keyword evidence="2" id="KW-1185">Reference proteome</keyword>
<reference evidence="1" key="1">
    <citation type="journal article" date="2022" name="Int. J. Mol. Sci.">
        <title>Draft Genome of Tanacetum Coccineum: Genomic Comparison of Closely Related Tanacetum-Family Plants.</title>
        <authorList>
            <person name="Yamashiro T."/>
            <person name="Shiraishi A."/>
            <person name="Nakayama K."/>
            <person name="Satake H."/>
        </authorList>
    </citation>
    <scope>NUCLEOTIDE SEQUENCE</scope>
</reference>
<evidence type="ECO:0000313" key="2">
    <source>
        <dbReference type="Proteomes" id="UP001151760"/>
    </source>
</evidence>
<organism evidence="1 2">
    <name type="scientific">Tanacetum coccineum</name>
    <dbReference type="NCBI Taxonomy" id="301880"/>
    <lineage>
        <taxon>Eukaryota</taxon>
        <taxon>Viridiplantae</taxon>
        <taxon>Streptophyta</taxon>
        <taxon>Embryophyta</taxon>
        <taxon>Tracheophyta</taxon>
        <taxon>Spermatophyta</taxon>
        <taxon>Magnoliopsida</taxon>
        <taxon>eudicotyledons</taxon>
        <taxon>Gunneridae</taxon>
        <taxon>Pentapetalae</taxon>
        <taxon>asterids</taxon>
        <taxon>campanulids</taxon>
        <taxon>Asterales</taxon>
        <taxon>Asteraceae</taxon>
        <taxon>Asteroideae</taxon>
        <taxon>Anthemideae</taxon>
        <taxon>Anthemidinae</taxon>
        <taxon>Tanacetum</taxon>
    </lineage>
</organism>
<comment type="caution">
    <text evidence="1">The sequence shown here is derived from an EMBL/GenBank/DDBJ whole genome shotgun (WGS) entry which is preliminary data.</text>
</comment>
<reference evidence="1" key="2">
    <citation type="submission" date="2022-01" db="EMBL/GenBank/DDBJ databases">
        <authorList>
            <person name="Yamashiro T."/>
            <person name="Shiraishi A."/>
            <person name="Satake H."/>
            <person name="Nakayama K."/>
        </authorList>
    </citation>
    <scope>NUCLEOTIDE SEQUENCE</scope>
</reference>
<accession>A0ABQ5CVK7</accession>
<protein>
    <submittedName>
        <fullName evidence="1">Uncharacterized protein</fullName>
    </submittedName>
</protein>